<dbReference type="GO" id="GO:0015074">
    <property type="term" value="P:DNA integration"/>
    <property type="evidence" value="ECO:0007669"/>
    <property type="project" value="InterPro"/>
</dbReference>
<evidence type="ECO:0000256" key="2">
    <source>
        <dbReference type="ARBA" id="ARBA00023125"/>
    </source>
</evidence>
<sequence length="356" mass="41106">MKKIKPINNNGSIIIRFSFEGNRFNLSTGGNFNNKADLDKANYIAAKIMLDISQGEFDPSLLSYGGTAKNPEDDLKNIWSKYRNFKSATLAKSTLKKDFDKRVGNCLKKLPTTDLNNSTKIRDWLLANKTASEARRILVQLKACCKWATQSGLIFYNPFDEMPSQIKLKRCTQEDINPFTLEERDKIIQAFKSSTYYSYYCPLVEFIFYTGCRPSEALALEWTDVILGKKIIFNKAWVEQEKQTHLKTQKKRIINLNEQVENLIGSIQKRNYLIFPSKGGHYIDWHNFHARAWKKVLETLPEIEYRNPYQMRHTHITLALNYGVLIADIAKNCGNSPEIILKNYAGVTRDFVMPVF</sequence>
<dbReference type="Gene3D" id="1.10.443.10">
    <property type="entry name" value="Intergrase catalytic core"/>
    <property type="match status" value="1"/>
</dbReference>
<reference evidence="6" key="1">
    <citation type="journal article" date="2011" name="MBio">
        <title>Novel metabolic attributes of the genus Cyanothece, comprising a group of unicellular nitrogen-fixing Cyanobacteria.</title>
        <authorList>
            <person name="Bandyopadhyay A."/>
            <person name="Elvitigala T."/>
            <person name="Welsh E."/>
            <person name="Stockel J."/>
            <person name="Liberton M."/>
            <person name="Min H."/>
            <person name="Sherman L.A."/>
            <person name="Pakrasi H.B."/>
        </authorList>
    </citation>
    <scope>NUCLEOTIDE SEQUENCE [LARGE SCALE GENOMIC DNA]</scope>
    <source>
        <strain evidence="6">PCC 7822</strain>
    </source>
</reference>
<evidence type="ECO:0000313" key="5">
    <source>
        <dbReference type="EMBL" id="ADN12714.1"/>
    </source>
</evidence>
<dbReference type="EMBL" id="CP002198">
    <property type="protein sequence ID" value="ADN12714.1"/>
    <property type="molecule type" value="Genomic_DNA"/>
</dbReference>
<evidence type="ECO:0000256" key="1">
    <source>
        <dbReference type="ARBA" id="ARBA00008857"/>
    </source>
</evidence>
<gene>
    <name evidence="5" type="ordered locus">Cyan7822_0678</name>
</gene>
<dbReference type="InterPro" id="IPR050090">
    <property type="entry name" value="Tyrosine_recombinase_XerCD"/>
</dbReference>
<dbReference type="CDD" id="cd01189">
    <property type="entry name" value="INT_ICEBs1_C_like"/>
    <property type="match status" value="1"/>
</dbReference>
<dbReference type="KEGG" id="cyj:Cyan7822_0678"/>
<dbReference type="SUPFAM" id="SSF56349">
    <property type="entry name" value="DNA breaking-rejoining enzymes"/>
    <property type="match status" value="1"/>
</dbReference>
<dbReference type="STRING" id="497965.Cyan7822_0678"/>
<protein>
    <submittedName>
        <fullName evidence="5">Integrase family protein</fullName>
    </submittedName>
</protein>
<dbReference type="RefSeq" id="WP_013320824.1">
    <property type="nucleotide sequence ID" value="NC_014501.1"/>
</dbReference>
<dbReference type="OrthoDB" id="530235at2"/>
<dbReference type="Gene3D" id="1.10.150.130">
    <property type="match status" value="1"/>
</dbReference>
<dbReference type="GO" id="GO:0006310">
    <property type="term" value="P:DNA recombination"/>
    <property type="evidence" value="ECO:0007669"/>
    <property type="project" value="UniProtKB-KW"/>
</dbReference>
<keyword evidence="6" id="KW-1185">Reference proteome</keyword>
<keyword evidence="3" id="KW-0233">DNA recombination</keyword>
<dbReference type="InterPro" id="IPR022000">
    <property type="entry name" value="Min27-like_integrase_DNA_bind"/>
</dbReference>
<dbReference type="PANTHER" id="PTHR30349:SF64">
    <property type="entry name" value="PROPHAGE INTEGRASE INTD-RELATED"/>
    <property type="match status" value="1"/>
</dbReference>
<evidence type="ECO:0000259" key="4">
    <source>
        <dbReference type="PROSITE" id="PS51898"/>
    </source>
</evidence>
<evidence type="ECO:0000256" key="3">
    <source>
        <dbReference type="ARBA" id="ARBA00023172"/>
    </source>
</evidence>
<dbReference type="eggNOG" id="COG0582">
    <property type="taxonomic scope" value="Bacteria"/>
</dbReference>
<proteinExistence type="inferred from homology"/>
<dbReference type="InterPro" id="IPR013762">
    <property type="entry name" value="Integrase-like_cat_sf"/>
</dbReference>
<dbReference type="HOGENOM" id="CLU_027562_8_0_3"/>
<name>E0UAH3_GLOV7</name>
<dbReference type="GO" id="GO:0003677">
    <property type="term" value="F:DNA binding"/>
    <property type="evidence" value="ECO:0007669"/>
    <property type="project" value="UniProtKB-KW"/>
</dbReference>
<accession>E0UAH3</accession>
<evidence type="ECO:0000313" key="6">
    <source>
        <dbReference type="Proteomes" id="UP000008206"/>
    </source>
</evidence>
<dbReference type="Pfam" id="PF12167">
    <property type="entry name" value="Arm-DNA-bind_2"/>
    <property type="match status" value="1"/>
</dbReference>
<dbReference type="Proteomes" id="UP000008206">
    <property type="component" value="Chromosome"/>
</dbReference>
<dbReference type="PROSITE" id="PS51898">
    <property type="entry name" value="TYR_RECOMBINASE"/>
    <property type="match status" value="1"/>
</dbReference>
<dbReference type="Pfam" id="PF00589">
    <property type="entry name" value="Phage_integrase"/>
    <property type="match status" value="1"/>
</dbReference>
<dbReference type="InterPro" id="IPR011010">
    <property type="entry name" value="DNA_brk_join_enz"/>
</dbReference>
<feature type="domain" description="Tyr recombinase" evidence="4">
    <location>
        <begin position="174"/>
        <end position="356"/>
    </location>
</feature>
<keyword evidence="2" id="KW-0238">DNA-binding</keyword>
<comment type="similarity">
    <text evidence="1">Belongs to the 'phage' integrase family.</text>
</comment>
<dbReference type="PANTHER" id="PTHR30349">
    <property type="entry name" value="PHAGE INTEGRASE-RELATED"/>
    <property type="match status" value="1"/>
</dbReference>
<dbReference type="InterPro" id="IPR010998">
    <property type="entry name" value="Integrase_recombinase_N"/>
</dbReference>
<dbReference type="AlphaFoldDB" id="E0UAH3"/>
<organism evidence="5 6">
    <name type="scientific">Gloeothece verrucosa (strain PCC 7822)</name>
    <name type="common">Cyanothece sp. (strain PCC 7822)</name>
    <dbReference type="NCBI Taxonomy" id="497965"/>
    <lineage>
        <taxon>Bacteria</taxon>
        <taxon>Bacillati</taxon>
        <taxon>Cyanobacteriota</taxon>
        <taxon>Cyanophyceae</taxon>
        <taxon>Oscillatoriophycideae</taxon>
        <taxon>Chroococcales</taxon>
        <taxon>Aphanothecaceae</taxon>
        <taxon>Gloeothece</taxon>
        <taxon>Gloeothece verrucosa</taxon>
    </lineage>
</organism>
<dbReference type="InterPro" id="IPR002104">
    <property type="entry name" value="Integrase_catalytic"/>
</dbReference>